<dbReference type="GO" id="GO:0003727">
    <property type="term" value="F:single-stranded RNA binding"/>
    <property type="evidence" value="ECO:0000318"/>
    <property type="project" value="GO_Central"/>
</dbReference>
<evidence type="ECO:0000256" key="8">
    <source>
        <dbReference type="ARBA" id="ARBA00043957"/>
    </source>
</evidence>
<name>B3RZJ7_TRIAD</name>
<dbReference type="AlphaFoldDB" id="B3RZJ7"/>
<dbReference type="GO" id="GO:0071036">
    <property type="term" value="P:nuclear polyadenylation-dependent snoRNA catabolic process"/>
    <property type="evidence" value="ECO:0000318"/>
    <property type="project" value="GO_Central"/>
</dbReference>
<comment type="similarity">
    <text evidence="8">Belongs to the exosome component 10/RRP6 family.</text>
</comment>
<dbReference type="GO" id="GO:0000166">
    <property type="term" value="F:nucleotide binding"/>
    <property type="evidence" value="ECO:0007669"/>
    <property type="project" value="InterPro"/>
</dbReference>
<dbReference type="GO" id="GO:0000175">
    <property type="term" value="F:3'-5'-RNA exonuclease activity"/>
    <property type="evidence" value="ECO:0000318"/>
    <property type="project" value="GO_Central"/>
</dbReference>
<dbReference type="HOGENOM" id="CLU_010129_4_3_1"/>
<dbReference type="FunCoup" id="B3RZJ7">
    <property type="interactions" value="2339"/>
</dbReference>
<dbReference type="KEGG" id="tad:TRIADDRAFT_27020"/>
<protein>
    <recommendedName>
        <fullName evidence="9">Exosome complex component 10 homolog</fullName>
    </recommendedName>
</protein>
<dbReference type="GeneID" id="6754954"/>
<evidence type="ECO:0000313" key="12">
    <source>
        <dbReference type="Proteomes" id="UP000009022"/>
    </source>
</evidence>
<evidence type="ECO:0000259" key="10">
    <source>
        <dbReference type="PROSITE" id="PS50967"/>
    </source>
</evidence>
<gene>
    <name evidence="11" type="ORF">TRIADDRAFT_27020</name>
</gene>
<dbReference type="FunFam" id="3.30.420.10:FF:000059">
    <property type="entry name" value="Exosome complex exonuclease Rrp6"/>
    <property type="match status" value="1"/>
</dbReference>
<dbReference type="CTD" id="6754954"/>
<dbReference type="GO" id="GO:0071037">
    <property type="term" value="P:nuclear polyadenylation-dependent snRNA catabolic process"/>
    <property type="evidence" value="ECO:0000318"/>
    <property type="project" value="GO_Central"/>
</dbReference>
<dbReference type="PROSITE" id="PS50967">
    <property type="entry name" value="HRDC"/>
    <property type="match status" value="1"/>
</dbReference>
<dbReference type="SUPFAM" id="SSF47819">
    <property type="entry name" value="HRDC-like"/>
    <property type="match status" value="1"/>
</dbReference>
<evidence type="ECO:0000256" key="7">
    <source>
        <dbReference type="ARBA" id="ARBA00023242"/>
    </source>
</evidence>
<dbReference type="GO" id="GO:0000467">
    <property type="term" value="P:exonucleolytic trimming to generate mature 3'-end of 5.8S rRNA from tricistronic rRNA transcript (SSU-rRNA, 5.8S rRNA, LSU-rRNA)"/>
    <property type="evidence" value="ECO:0000318"/>
    <property type="project" value="GO_Central"/>
</dbReference>
<dbReference type="InterPro" id="IPR045092">
    <property type="entry name" value="Rrp6-like"/>
</dbReference>
<dbReference type="InterPro" id="IPR049559">
    <property type="entry name" value="Rrp6p-like_exo"/>
</dbReference>
<dbReference type="GO" id="GO:0000176">
    <property type="term" value="C:nuclear exosome (RNase complex)"/>
    <property type="evidence" value="ECO:0000318"/>
    <property type="project" value="GO_Central"/>
</dbReference>
<proteinExistence type="inferred from homology"/>
<accession>B3RZJ7</accession>
<dbReference type="Pfam" id="PF00570">
    <property type="entry name" value="HRDC"/>
    <property type="match status" value="1"/>
</dbReference>
<evidence type="ECO:0000256" key="4">
    <source>
        <dbReference type="ARBA" id="ARBA00022801"/>
    </source>
</evidence>
<dbReference type="SMART" id="SM00341">
    <property type="entry name" value="HRDC"/>
    <property type="match status" value="1"/>
</dbReference>
<keyword evidence="4" id="KW-0378">Hydrolase</keyword>
<feature type="domain" description="HRDC" evidence="10">
    <location>
        <begin position="453"/>
        <end position="533"/>
    </location>
</feature>
<evidence type="ECO:0000256" key="5">
    <source>
        <dbReference type="ARBA" id="ARBA00022835"/>
    </source>
</evidence>
<keyword evidence="3" id="KW-0540">Nuclease</keyword>
<keyword evidence="7" id="KW-0539">Nucleus</keyword>
<dbReference type="Gene3D" id="3.30.420.10">
    <property type="entry name" value="Ribonuclease H-like superfamily/Ribonuclease H"/>
    <property type="match status" value="1"/>
</dbReference>
<dbReference type="InParanoid" id="B3RZJ7"/>
<dbReference type="SUPFAM" id="SSF53098">
    <property type="entry name" value="Ribonuclease H-like"/>
    <property type="match status" value="1"/>
</dbReference>
<dbReference type="OMA" id="NIMRPQM"/>
<dbReference type="RefSeq" id="XP_002113380.1">
    <property type="nucleotide sequence ID" value="XM_002113344.1"/>
</dbReference>
<evidence type="ECO:0000256" key="6">
    <source>
        <dbReference type="ARBA" id="ARBA00022839"/>
    </source>
</evidence>
<feature type="non-terminal residue" evidence="11">
    <location>
        <position position="1"/>
    </location>
</feature>
<evidence type="ECO:0000256" key="3">
    <source>
        <dbReference type="ARBA" id="ARBA00022722"/>
    </source>
</evidence>
<dbReference type="GO" id="GO:0071039">
    <property type="term" value="P:nuclear polyadenylation-dependent CUT catabolic process"/>
    <property type="evidence" value="ECO:0000318"/>
    <property type="project" value="GO_Central"/>
</dbReference>
<evidence type="ECO:0000313" key="11">
    <source>
        <dbReference type="EMBL" id="EDV23854.1"/>
    </source>
</evidence>
<dbReference type="SMART" id="SM00474">
    <property type="entry name" value="35EXOc"/>
    <property type="match status" value="1"/>
</dbReference>
<keyword evidence="2" id="KW-0698">rRNA processing</keyword>
<dbReference type="STRING" id="10228.B3RZJ7"/>
<dbReference type="InterPro" id="IPR044876">
    <property type="entry name" value="HRDC_dom_sf"/>
</dbReference>
<dbReference type="EMBL" id="DS985246">
    <property type="protein sequence ID" value="EDV23854.1"/>
    <property type="molecule type" value="Genomic_DNA"/>
</dbReference>
<evidence type="ECO:0000256" key="9">
    <source>
        <dbReference type="ARBA" id="ARBA00070365"/>
    </source>
</evidence>
<dbReference type="GO" id="GO:0005730">
    <property type="term" value="C:nucleolus"/>
    <property type="evidence" value="ECO:0000318"/>
    <property type="project" value="GO_Central"/>
</dbReference>
<keyword evidence="5" id="KW-0271">Exosome</keyword>
<dbReference type="InterPro" id="IPR010997">
    <property type="entry name" value="HRDC-like_sf"/>
</dbReference>
<dbReference type="CDD" id="cd06147">
    <property type="entry name" value="Rrp6p_like_exo"/>
    <property type="match status" value="1"/>
</dbReference>
<dbReference type="Pfam" id="PF01612">
    <property type="entry name" value="DNA_pol_A_exo1"/>
    <property type="match status" value="1"/>
</dbReference>
<dbReference type="GO" id="GO:0071051">
    <property type="term" value="P:poly(A)-dependent snoRNA 3'-end processing"/>
    <property type="evidence" value="ECO:0000318"/>
    <property type="project" value="GO_Central"/>
</dbReference>
<dbReference type="InterPro" id="IPR002121">
    <property type="entry name" value="HRDC_dom"/>
</dbReference>
<dbReference type="Pfam" id="PF08066">
    <property type="entry name" value="PMC2NT"/>
    <property type="match status" value="1"/>
</dbReference>
<dbReference type="InterPro" id="IPR012588">
    <property type="entry name" value="Exosome-assoc_fac_Rrp6_N"/>
</dbReference>
<sequence length="535" mass="62126">LIKATQCGNKLPTAGDDYDFYASYSSFQQFMQEAGDRLLSLNGALIRHLGLNCRWPLQSDAFDIDDRTDSLIDANDAILEKVDLLIDEAQGIKRNVEPMIPANSNQNYPKIASWNTKRDKVRAMAENFKFLHAKNIQRPQLQFKTKIDNSSSPFIPKLKCKPNALVPLPKEYMEDEQTARTDKFSSKVIKLDPEAEDDNVDGQESRHPYRYEIKHLQPMDWQLKSKKPMMYLPLDETPLNVITEKDELKDLLETLKSVTEFAVDLEHHSYRSYQGFVCLMQISTRDADYIVDTLALRSELWTLNEVFSDPKIIKILHGADSDIIWLQRDFAIYVVNMFDTGQAARLLQFPRFSLSYLLLKYCNVTANKGLQLADWRIRPLPQEMVQYAREDTHYLLYIFDVLTNELMNASTSVDLLKSNFDRSKKICLRTYEKPVFNKKSYLNLLYKHKGRFNHQQNYAFAKLYSWRDSVARDNDESANFVLPNHMLLQIAENLPREPQGILACCNPIPTLVRQYIGDIHQIIKKARERSINEVM</sequence>
<keyword evidence="6" id="KW-0269">Exonuclease</keyword>
<dbReference type="GO" id="GO:0071035">
    <property type="term" value="P:nuclear polyadenylation-dependent rRNA catabolic process"/>
    <property type="evidence" value="ECO:0000318"/>
    <property type="project" value="GO_Central"/>
</dbReference>
<dbReference type="GO" id="GO:0071044">
    <property type="term" value="P:histone mRNA catabolic process"/>
    <property type="evidence" value="ECO:0000318"/>
    <property type="project" value="GO_Central"/>
</dbReference>
<dbReference type="FunFam" id="1.10.150.80:FF:000001">
    <property type="entry name" value="Putative exosome component 10"/>
    <property type="match status" value="1"/>
</dbReference>
<dbReference type="InterPro" id="IPR036397">
    <property type="entry name" value="RNaseH_sf"/>
</dbReference>
<dbReference type="PANTHER" id="PTHR12124">
    <property type="entry name" value="POLYMYOSITIS/SCLERODERMA AUTOANTIGEN-RELATED"/>
    <property type="match status" value="1"/>
</dbReference>
<dbReference type="GO" id="GO:0071040">
    <property type="term" value="P:nuclear polyadenylation-dependent antisense transcript catabolic process"/>
    <property type="evidence" value="ECO:0000318"/>
    <property type="project" value="GO_Central"/>
</dbReference>
<dbReference type="eggNOG" id="KOG2206">
    <property type="taxonomic scope" value="Eukaryota"/>
</dbReference>
<dbReference type="InterPro" id="IPR002562">
    <property type="entry name" value="3'-5'_exonuclease_dom"/>
</dbReference>
<dbReference type="PhylomeDB" id="B3RZJ7"/>
<dbReference type="Gene3D" id="1.10.150.80">
    <property type="entry name" value="HRDC domain"/>
    <property type="match status" value="1"/>
</dbReference>
<reference evidence="11 12" key="1">
    <citation type="journal article" date="2008" name="Nature">
        <title>The Trichoplax genome and the nature of placozoans.</title>
        <authorList>
            <person name="Srivastava M."/>
            <person name="Begovic E."/>
            <person name="Chapman J."/>
            <person name="Putnam N.H."/>
            <person name="Hellsten U."/>
            <person name="Kawashima T."/>
            <person name="Kuo A."/>
            <person name="Mitros T."/>
            <person name="Salamov A."/>
            <person name="Carpenter M.L."/>
            <person name="Signorovitch A.Y."/>
            <person name="Moreno M.A."/>
            <person name="Kamm K."/>
            <person name="Grimwood J."/>
            <person name="Schmutz J."/>
            <person name="Shapiro H."/>
            <person name="Grigoriev I.V."/>
            <person name="Buss L.W."/>
            <person name="Schierwater B."/>
            <person name="Dellaporta S.L."/>
            <person name="Rokhsar D.S."/>
        </authorList>
    </citation>
    <scope>NUCLEOTIDE SEQUENCE [LARGE SCALE GENOMIC DNA]</scope>
    <source>
        <strain evidence="11 12">Grell-BS-1999</strain>
    </source>
</reference>
<dbReference type="Proteomes" id="UP000009022">
    <property type="component" value="Unassembled WGS sequence"/>
</dbReference>
<dbReference type="PANTHER" id="PTHR12124:SF47">
    <property type="entry name" value="EXOSOME COMPONENT 10"/>
    <property type="match status" value="1"/>
</dbReference>
<organism evidence="11 12">
    <name type="scientific">Trichoplax adhaerens</name>
    <name type="common">Trichoplax reptans</name>
    <dbReference type="NCBI Taxonomy" id="10228"/>
    <lineage>
        <taxon>Eukaryota</taxon>
        <taxon>Metazoa</taxon>
        <taxon>Placozoa</taxon>
        <taxon>Uniplacotomia</taxon>
        <taxon>Trichoplacea</taxon>
        <taxon>Trichoplacidae</taxon>
        <taxon>Trichoplax</taxon>
    </lineage>
</organism>
<dbReference type="GO" id="GO:0071038">
    <property type="term" value="P:TRAMP-dependent tRNA surveillance pathway"/>
    <property type="evidence" value="ECO:0000318"/>
    <property type="project" value="GO_Central"/>
</dbReference>
<comment type="subcellular location">
    <subcellularLocation>
        <location evidence="1">Nucleus</location>
    </subcellularLocation>
</comment>
<evidence type="ECO:0000256" key="2">
    <source>
        <dbReference type="ARBA" id="ARBA00022552"/>
    </source>
</evidence>
<dbReference type="OrthoDB" id="2250022at2759"/>
<dbReference type="InterPro" id="IPR012337">
    <property type="entry name" value="RNaseH-like_sf"/>
</dbReference>
<evidence type="ECO:0000256" key="1">
    <source>
        <dbReference type="ARBA" id="ARBA00004123"/>
    </source>
</evidence>
<keyword evidence="12" id="KW-1185">Reference proteome</keyword>